<comment type="similarity">
    <text evidence="11">Belongs to the glycosyl hydrolase 3 family. NagZ subfamily.</text>
</comment>
<dbReference type="GO" id="GO:0009252">
    <property type="term" value="P:peptidoglycan biosynthetic process"/>
    <property type="evidence" value="ECO:0007669"/>
    <property type="project" value="UniProtKB-KW"/>
</dbReference>
<organism evidence="13 14">
    <name type="scientific">Neptunomonas concharum</name>
    <dbReference type="NCBI Taxonomy" id="1031538"/>
    <lineage>
        <taxon>Bacteria</taxon>
        <taxon>Pseudomonadati</taxon>
        <taxon>Pseudomonadota</taxon>
        <taxon>Gammaproteobacteria</taxon>
        <taxon>Oceanospirillales</taxon>
        <taxon>Oceanospirillaceae</taxon>
        <taxon>Neptunomonas</taxon>
    </lineage>
</organism>
<evidence type="ECO:0000256" key="5">
    <source>
        <dbReference type="ARBA" id="ARBA00022960"/>
    </source>
</evidence>
<dbReference type="Proteomes" id="UP000324760">
    <property type="component" value="Chromosome"/>
</dbReference>
<dbReference type="GO" id="GO:0008360">
    <property type="term" value="P:regulation of cell shape"/>
    <property type="evidence" value="ECO:0007669"/>
    <property type="project" value="UniProtKB-KW"/>
</dbReference>
<feature type="binding site" evidence="11">
    <location>
        <begin position="161"/>
        <end position="162"/>
    </location>
    <ligand>
        <name>substrate</name>
    </ligand>
</feature>
<name>A0A5P1RFC3_9GAMM</name>
<evidence type="ECO:0000256" key="7">
    <source>
        <dbReference type="ARBA" id="ARBA00023295"/>
    </source>
</evidence>
<dbReference type="InterPro" id="IPR001764">
    <property type="entry name" value="Glyco_hydro_3_N"/>
</dbReference>
<evidence type="ECO:0000259" key="12">
    <source>
        <dbReference type="Pfam" id="PF00933"/>
    </source>
</evidence>
<dbReference type="UniPathway" id="UPA00544"/>
<dbReference type="GO" id="GO:0051301">
    <property type="term" value="P:cell division"/>
    <property type="evidence" value="ECO:0007669"/>
    <property type="project" value="UniProtKB-KW"/>
</dbReference>
<dbReference type="NCBIfam" id="NF003740">
    <property type="entry name" value="PRK05337.1"/>
    <property type="match status" value="1"/>
</dbReference>
<keyword evidence="14" id="KW-1185">Reference proteome</keyword>
<dbReference type="SUPFAM" id="SSF51445">
    <property type="entry name" value="(Trans)glycosidases"/>
    <property type="match status" value="1"/>
</dbReference>
<comment type="function">
    <text evidence="11">Plays a role in peptidoglycan recycling by cleaving the terminal beta-1,4-linked N-acetylglucosamine (GlcNAc) from peptide-linked peptidoglycan fragments, giving rise to free GlcNAc, anhydro-N-acetylmuramic acid and anhydro-N-acetylmuramic acid-linked peptides.</text>
</comment>
<dbReference type="HAMAP" id="MF_00364">
    <property type="entry name" value="NagZ"/>
    <property type="match status" value="1"/>
</dbReference>
<dbReference type="GO" id="GO:0005737">
    <property type="term" value="C:cytoplasm"/>
    <property type="evidence" value="ECO:0007669"/>
    <property type="project" value="UniProtKB-SubCell"/>
</dbReference>
<keyword evidence="2 11" id="KW-0963">Cytoplasm</keyword>
<feature type="active site" description="Nucleophile" evidence="11">
    <location>
        <position position="245"/>
    </location>
</feature>
<keyword evidence="9 11" id="KW-0961">Cell wall biogenesis/degradation</keyword>
<dbReference type="KEGG" id="ncu:F0U83_06520"/>
<dbReference type="EMBL" id="CP043869">
    <property type="protein sequence ID" value="QEQ98359.1"/>
    <property type="molecule type" value="Genomic_DNA"/>
</dbReference>
<evidence type="ECO:0000256" key="8">
    <source>
        <dbReference type="ARBA" id="ARBA00023306"/>
    </source>
</evidence>
<evidence type="ECO:0000256" key="11">
    <source>
        <dbReference type="HAMAP-Rule" id="MF_00364"/>
    </source>
</evidence>
<proteinExistence type="inferred from homology"/>
<feature type="site" description="Important for catalytic activity" evidence="11">
    <location>
        <position position="172"/>
    </location>
</feature>
<dbReference type="InterPro" id="IPR050226">
    <property type="entry name" value="NagZ_Beta-hexosaminidase"/>
</dbReference>
<keyword evidence="5 11" id="KW-0133">Cell shape</keyword>
<evidence type="ECO:0000256" key="10">
    <source>
        <dbReference type="ARBA" id="ARBA00037880"/>
    </source>
</evidence>
<keyword evidence="3 11" id="KW-0132">Cell division</keyword>
<evidence type="ECO:0000256" key="6">
    <source>
        <dbReference type="ARBA" id="ARBA00022984"/>
    </source>
</evidence>
<dbReference type="OrthoDB" id="9786661at2"/>
<feature type="binding site" evidence="11">
    <location>
        <position position="57"/>
    </location>
    <ligand>
        <name>substrate</name>
    </ligand>
</feature>
<evidence type="ECO:0000256" key="1">
    <source>
        <dbReference type="ARBA" id="ARBA00001231"/>
    </source>
</evidence>
<dbReference type="Pfam" id="PF00933">
    <property type="entry name" value="Glyco_hydro_3"/>
    <property type="match status" value="1"/>
</dbReference>
<dbReference type="PANTHER" id="PTHR30480">
    <property type="entry name" value="BETA-HEXOSAMINIDASE-RELATED"/>
    <property type="match status" value="1"/>
</dbReference>
<dbReference type="InterPro" id="IPR036962">
    <property type="entry name" value="Glyco_hydro_3_N_sf"/>
</dbReference>
<accession>A0A5P1RFC3</accession>
<feature type="domain" description="Glycoside hydrolase family 3 N-terminal" evidence="12">
    <location>
        <begin position="8"/>
        <end position="285"/>
    </location>
</feature>
<keyword evidence="6 11" id="KW-0573">Peptidoglycan synthesis</keyword>
<dbReference type="Gene3D" id="3.20.20.300">
    <property type="entry name" value="Glycoside hydrolase, family 3, N-terminal domain"/>
    <property type="match status" value="1"/>
</dbReference>
<gene>
    <name evidence="11 13" type="primary">nagZ</name>
    <name evidence="13" type="ORF">F0U83_06520</name>
</gene>
<evidence type="ECO:0000313" key="13">
    <source>
        <dbReference type="EMBL" id="QEQ98359.1"/>
    </source>
</evidence>
<protein>
    <recommendedName>
        <fullName evidence="11">Beta-hexosaminidase</fullName>
        <ecNumber evidence="11">3.2.1.52</ecNumber>
    </recommendedName>
    <alternativeName>
        <fullName evidence="11">Beta-N-acetylhexosaminidase</fullName>
    </alternativeName>
    <alternativeName>
        <fullName evidence="11">N-acetyl-beta-glucosaminidase</fullName>
    </alternativeName>
</protein>
<dbReference type="PANTHER" id="PTHR30480:SF13">
    <property type="entry name" value="BETA-HEXOSAMINIDASE"/>
    <property type="match status" value="1"/>
</dbReference>
<dbReference type="GO" id="GO:0009254">
    <property type="term" value="P:peptidoglycan turnover"/>
    <property type="evidence" value="ECO:0007669"/>
    <property type="project" value="UniProtKB-UniRule"/>
</dbReference>
<dbReference type="PROSITE" id="PS00775">
    <property type="entry name" value="GLYCOSYL_HYDROL_F3"/>
    <property type="match status" value="1"/>
</dbReference>
<evidence type="ECO:0000256" key="2">
    <source>
        <dbReference type="ARBA" id="ARBA00022490"/>
    </source>
</evidence>
<dbReference type="InterPro" id="IPR022956">
    <property type="entry name" value="Beta_hexosaminidase_bac"/>
</dbReference>
<comment type="catalytic activity">
    <reaction evidence="1 11">
        <text>Hydrolysis of terminal non-reducing N-acetyl-D-hexosamine residues in N-acetyl-beta-D-hexosaminides.</text>
        <dbReference type="EC" id="3.2.1.52"/>
    </reaction>
</comment>
<keyword evidence="4 11" id="KW-0378">Hydrolase</keyword>
<evidence type="ECO:0000256" key="4">
    <source>
        <dbReference type="ARBA" id="ARBA00022801"/>
    </source>
</evidence>
<evidence type="ECO:0000256" key="9">
    <source>
        <dbReference type="ARBA" id="ARBA00023316"/>
    </source>
</evidence>
<dbReference type="GO" id="GO:0005975">
    <property type="term" value="P:carbohydrate metabolic process"/>
    <property type="evidence" value="ECO:0007669"/>
    <property type="project" value="InterPro"/>
</dbReference>
<dbReference type="FunFam" id="3.20.20.300:FF:000001">
    <property type="entry name" value="Beta-hexosaminidase"/>
    <property type="match status" value="1"/>
</dbReference>
<feature type="binding site" evidence="11">
    <location>
        <position position="131"/>
    </location>
    <ligand>
        <name>substrate</name>
    </ligand>
</feature>
<reference evidence="13 14" key="1">
    <citation type="journal article" date="2019" name="Biochem. Eng. J.">
        <title>Metabolic engineering of the marine bacteria Neptunomonas concharum for the production of acetoin and meso-2,3-butanediol from acetate.</title>
        <authorList>
            <person name="Li W."/>
            <person name="Pu N."/>
            <person name="Liu C.-X."/>
            <person name="Yuan Q.-P."/>
            <person name="Li Z.-J."/>
        </authorList>
    </citation>
    <scope>NUCLEOTIDE SEQUENCE [LARGE SCALE GENOMIC DNA]</scope>
    <source>
        <strain evidence="13 14">JCM17730</strain>
    </source>
</reference>
<comment type="pathway">
    <text evidence="10 11">Cell wall biogenesis; peptidoglycan recycling.</text>
</comment>
<dbReference type="GO" id="GO:0071555">
    <property type="term" value="P:cell wall organization"/>
    <property type="evidence" value="ECO:0007669"/>
    <property type="project" value="UniProtKB-KW"/>
</dbReference>
<dbReference type="InterPro" id="IPR017853">
    <property type="entry name" value="GH"/>
</dbReference>
<evidence type="ECO:0000256" key="3">
    <source>
        <dbReference type="ARBA" id="ARBA00022618"/>
    </source>
</evidence>
<sequence>MLDVQGYELTNEERALLRHSEVGGLILFSRNYQSKAQLQALVADIRQQRADILIAVDHEGGRVQRFRDEFVRIPPMKKLAELWLADPVAAQQWAEDLGWLMAAELVELDIDISFAPVLDIDWARSEIIGDRAFGTQTDQVIALASCFMKGMHAAGMAATGKHFPGHGWVAADSHLDIPVDERSFESIRNVDLVPFRALVSQGLEAIMPAHIIYQQIDEHTAGFSSFWLKQVLRQELGFNGVIFSDDLSMEGATVAGNFAQRAEAALAAGCDMVLVCNHPEGAKQVLAFLESYPSGNTVSIQTMRRKPLDIDTERFARIASQMECFNV</sequence>
<keyword evidence="7 11" id="KW-0326">Glycosidase</keyword>
<keyword evidence="8 11" id="KW-0131">Cell cycle</keyword>
<dbReference type="InterPro" id="IPR019800">
    <property type="entry name" value="Glyco_hydro_3_AS"/>
</dbReference>
<comment type="subcellular location">
    <subcellularLocation>
        <location evidence="11">Cytoplasm</location>
    </subcellularLocation>
</comment>
<dbReference type="EC" id="3.2.1.52" evidence="11"/>
<dbReference type="GO" id="GO:0004563">
    <property type="term" value="F:beta-N-acetylhexosaminidase activity"/>
    <property type="evidence" value="ECO:0007669"/>
    <property type="project" value="UniProtKB-UniRule"/>
</dbReference>
<dbReference type="AlphaFoldDB" id="A0A5P1RFC3"/>
<feature type="active site" description="Proton donor/acceptor" evidence="11">
    <location>
        <position position="174"/>
    </location>
</feature>
<evidence type="ECO:0000313" key="14">
    <source>
        <dbReference type="Proteomes" id="UP000324760"/>
    </source>
</evidence>
<feature type="binding site" evidence="11">
    <location>
        <position position="65"/>
    </location>
    <ligand>
        <name>substrate</name>
    </ligand>
</feature>